<reference evidence="6 7" key="1">
    <citation type="submission" date="2018-05" db="EMBL/GenBank/DDBJ databases">
        <title>Genetic diversity of glacier-inhabiting Cryobacterium bacteria in China and description of Cryobacterium mengkeensis sp. nov. and Arthrobacter glacialis sp. nov.</title>
        <authorList>
            <person name="Liu Q."/>
            <person name="Xin Y.-H."/>
        </authorList>
    </citation>
    <scope>NUCLEOTIDE SEQUENCE [LARGE SCALE GENOMIC DNA]</scope>
    <source>
        <strain evidence="6 7">GP3</strain>
    </source>
</reference>
<dbReference type="EMBL" id="QHLZ01000011">
    <property type="protein sequence ID" value="PXA64407.1"/>
    <property type="molecule type" value="Genomic_DNA"/>
</dbReference>
<dbReference type="SUPFAM" id="SSF54292">
    <property type="entry name" value="2Fe-2S ferredoxin-like"/>
    <property type="match status" value="1"/>
</dbReference>
<dbReference type="Pfam" id="PF01315">
    <property type="entry name" value="Ald_Xan_dh_C"/>
    <property type="match status" value="1"/>
</dbReference>
<dbReference type="InterPro" id="IPR016208">
    <property type="entry name" value="Ald_Oxase/xanthine_DH-like"/>
</dbReference>
<dbReference type="InterPro" id="IPR002888">
    <property type="entry name" value="2Fe-2S-bd"/>
</dbReference>
<dbReference type="InterPro" id="IPR000674">
    <property type="entry name" value="Ald_Oxase/Xan_DH_a/b"/>
</dbReference>
<proteinExistence type="inferred from homology"/>
<protein>
    <submittedName>
        <fullName evidence="6">Aldehyde oxidase</fullName>
    </submittedName>
</protein>
<dbReference type="OrthoDB" id="9758509at2"/>
<dbReference type="SUPFAM" id="SSF56003">
    <property type="entry name" value="Molybdenum cofactor-binding domain"/>
    <property type="match status" value="1"/>
</dbReference>
<dbReference type="InterPro" id="IPR012675">
    <property type="entry name" value="Beta-grasp_dom_sf"/>
</dbReference>
<dbReference type="PANTHER" id="PTHR11908">
    <property type="entry name" value="XANTHINE DEHYDROGENASE"/>
    <property type="match status" value="1"/>
</dbReference>
<dbReference type="GO" id="GO:0051537">
    <property type="term" value="F:2 iron, 2 sulfur cluster binding"/>
    <property type="evidence" value="ECO:0007669"/>
    <property type="project" value="InterPro"/>
</dbReference>
<comment type="caution">
    <text evidence="6">The sequence shown here is derived from an EMBL/GenBank/DDBJ whole genome shotgun (WGS) entry which is preliminary data.</text>
</comment>
<dbReference type="Gene3D" id="1.10.150.120">
    <property type="entry name" value="[2Fe-2S]-binding domain"/>
    <property type="match status" value="1"/>
</dbReference>
<sequence length="921" mass="97148">MAMDINGTHHGNEPRPGQCLRTFLREEGALGVKKGCDGGDCGACTVHVNGTPIHSCLYPAVRAQGKSITTVEGLADGGTLHPVQEQFLAAQGFQCGFCTAGMLMTAVTFDQKQKENLPRNLKGNLCRCTGYRAIEDAVLGVSTETEQSCGGHVGDSPGAPAGRAVVTGAARYTLDVDPADYPGLLHMKLLRSPHAHAKVLSIDTTAALALPGVRAVFTHHDSPAQLFSTAQHELFTDDPDDTLVLDSIMRYVGQRVAAVVADSVHEAEAGVRALVVNYEERNAVFDPQEALRPGAAAVHGDKDAKASRIGDPVRNIVAELHTELGDVAAGLAGADVLHEEIYTTQRVQHTALETHAAIGTLDAGGRLHVRSSTQTPFLTRRALCRVFGLPEEDVRVVAGRVGGGFGGKQEMLTEDIVALAVLALRRPVQLEYTRTEQLTASTTRHPFTIKIAAGARNDGTLTALAVDVVTNTGAYGNHAPGVMFHGCGESLALYQCPNKKIDARAVYTHTLPSGAFRGYGLSQMFFAVESAMDELAVALGMDPLEFRRRNMVRDGTPMLSASEEPQADVHYGSYGLDECVELVADALARGEQRYAEAGQNDLGPDWAVGTGTALCMIDTVPPRGHFAHSAVELLADGSFEVRVGTAEFGNGTTTVHAQIAATALNSRADFVSVRQSDTDLTEHDTGAFGSTGTVVAGKATLLAAEELAVQITKAAAAMSGTAAADCTLVPDGVDCGGTLLPLTRVFSLAASNKQRLCADGRWGGTPRSVAFNVQGFRVAVNTGTGELRILQSVQAADAGVVVNPRQCRGQIEGGIAQALGAALYEEVLIRPDGSVASDILRQYHIPTFADVPRSEVYFARTHDTVGPLGAKSMSESPFNPVAPALANAIRNATGVRFTSLPLARDVIYLGLKAARESQGVE</sequence>
<dbReference type="Pfam" id="PF02738">
    <property type="entry name" value="MoCoBD_1"/>
    <property type="match status" value="1"/>
</dbReference>
<evidence type="ECO:0000256" key="3">
    <source>
        <dbReference type="ARBA" id="ARBA00022723"/>
    </source>
</evidence>
<dbReference type="SMART" id="SM01008">
    <property type="entry name" value="Ald_Xan_dh_C"/>
    <property type="match status" value="1"/>
</dbReference>
<dbReference type="AlphaFoldDB" id="A0A2V3DNR3"/>
<dbReference type="CDD" id="cd00207">
    <property type="entry name" value="fer2"/>
    <property type="match status" value="1"/>
</dbReference>
<evidence type="ECO:0000256" key="2">
    <source>
        <dbReference type="ARBA" id="ARBA00022505"/>
    </source>
</evidence>
<keyword evidence="2" id="KW-0500">Molybdenum</keyword>
<dbReference type="InterPro" id="IPR036856">
    <property type="entry name" value="Ald_Oxase/Xan_DH_a/b_sf"/>
</dbReference>
<keyword evidence="4" id="KW-0560">Oxidoreductase</keyword>
<name>A0A2V3DNR3_9MICC</name>
<dbReference type="InterPro" id="IPR046867">
    <property type="entry name" value="AldOxase/xan_DH_MoCoBD2"/>
</dbReference>
<dbReference type="InterPro" id="IPR036884">
    <property type="entry name" value="2Fe-2S-bd_dom_sf"/>
</dbReference>
<dbReference type="Gene3D" id="3.90.1170.50">
    <property type="entry name" value="Aldehyde oxidase/xanthine dehydrogenase, a/b hammerhead"/>
    <property type="match status" value="1"/>
</dbReference>
<keyword evidence="3" id="KW-0479">Metal-binding</keyword>
<accession>A0A2V3DNR3</accession>
<dbReference type="PANTHER" id="PTHR11908:SF132">
    <property type="entry name" value="ALDEHYDE OXIDASE 1-RELATED"/>
    <property type="match status" value="1"/>
</dbReference>
<keyword evidence="7" id="KW-1185">Reference proteome</keyword>
<evidence type="ECO:0000256" key="1">
    <source>
        <dbReference type="ARBA" id="ARBA00006849"/>
    </source>
</evidence>
<dbReference type="Pfam" id="PF00111">
    <property type="entry name" value="Fer2"/>
    <property type="match status" value="1"/>
</dbReference>
<dbReference type="RefSeq" id="WP_110107106.1">
    <property type="nucleotide sequence ID" value="NZ_JACBZZ010000001.1"/>
</dbReference>
<dbReference type="InterPro" id="IPR006058">
    <property type="entry name" value="2Fe2S_fd_BS"/>
</dbReference>
<dbReference type="GO" id="GO:0005506">
    <property type="term" value="F:iron ion binding"/>
    <property type="evidence" value="ECO:0007669"/>
    <property type="project" value="InterPro"/>
</dbReference>
<keyword evidence="5" id="KW-0408">Iron</keyword>
<evidence type="ECO:0000256" key="5">
    <source>
        <dbReference type="ARBA" id="ARBA00023004"/>
    </source>
</evidence>
<dbReference type="Gene3D" id="3.10.20.30">
    <property type="match status" value="1"/>
</dbReference>
<dbReference type="InterPro" id="IPR001041">
    <property type="entry name" value="2Fe-2S_ferredoxin-type"/>
</dbReference>
<evidence type="ECO:0000313" key="7">
    <source>
        <dbReference type="Proteomes" id="UP000246303"/>
    </source>
</evidence>
<evidence type="ECO:0000313" key="6">
    <source>
        <dbReference type="EMBL" id="PXA64407.1"/>
    </source>
</evidence>
<dbReference type="GO" id="GO:0016491">
    <property type="term" value="F:oxidoreductase activity"/>
    <property type="evidence" value="ECO:0007669"/>
    <property type="project" value="UniProtKB-KW"/>
</dbReference>
<organism evidence="6 7">
    <name type="scientific">Arthrobacter psychrochitiniphilus</name>
    <dbReference type="NCBI Taxonomy" id="291045"/>
    <lineage>
        <taxon>Bacteria</taxon>
        <taxon>Bacillati</taxon>
        <taxon>Actinomycetota</taxon>
        <taxon>Actinomycetes</taxon>
        <taxon>Micrococcales</taxon>
        <taxon>Micrococcaceae</taxon>
        <taxon>Arthrobacter</taxon>
    </lineage>
</organism>
<dbReference type="InterPro" id="IPR036010">
    <property type="entry name" value="2Fe-2S_ferredoxin-like_sf"/>
</dbReference>
<dbReference type="Pfam" id="PF01799">
    <property type="entry name" value="Fer2_2"/>
    <property type="match status" value="1"/>
</dbReference>
<dbReference type="Proteomes" id="UP000246303">
    <property type="component" value="Unassembled WGS sequence"/>
</dbReference>
<dbReference type="InterPro" id="IPR037165">
    <property type="entry name" value="AldOxase/xan_DH_Mopterin-bd_sf"/>
</dbReference>
<dbReference type="SUPFAM" id="SSF54665">
    <property type="entry name" value="CO dehydrogenase molybdoprotein N-domain-like"/>
    <property type="match status" value="1"/>
</dbReference>
<dbReference type="InterPro" id="IPR008274">
    <property type="entry name" value="AldOxase/xan_DH_MoCoBD1"/>
</dbReference>
<dbReference type="SUPFAM" id="SSF47741">
    <property type="entry name" value="CO dehydrogenase ISP C-domain like"/>
    <property type="match status" value="1"/>
</dbReference>
<dbReference type="Pfam" id="PF20256">
    <property type="entry name" value="MoCoBD_2"/>
    <property type="match status" value="1"/>
</dbReference>
<dbReference type="PROSITE" id="PS00197">
    <property type="entry name" value="2FE2S_FER_1"/>
    <property type="match status" value="1"/>
</dbReference>
<comment type="similarity">
    <text evidence="1">Belongs to the xanthine dehydrogenase family.</text>
</comment>
<dbReference type="Gene3D" id="3.30.365.10">
    <property type="entry name" value="Aldehyde oxidase/xanthine dehydrogenase, molybdopterin binding domain"/>
    <property type="match status" value="4"/>
</dbReference>
<evidence type="ECO:0000256" key="4">
    <source>
        <dbReference type="ARBA" id="ARBA00023002"/>
    </source>
</evidence>
<dbReference type="PROSITE" id="PS51085">
    <property type="entry name" value="2FE2S_FER_2"/>
    <property type="match status" value="1"/>
</dbReference>
<gene>
    <name evidence="6" type="ORF">CVS29_14750</name>
</gene>